<organism evidence="1 2">
    <name type="scientific">Dallia pectoralis</name>
    <name type="common">Alaska blackfish</name>
    <dbReference type="NCBI Taxonomy" id="75939"/>
    <lineage>
        <taxon>Eukaryota</taxon>
        <taxon>Metazoa</taxon>
        <taxon>Chordata</taxon>
        <taxon>Craniata</taxon>
        <taxon>Vertebrata</taxon>
        <taxon>Euteleostomi</taxon>
        <taxon>Actinopterygii</taxon>
        <taxon>Neopterygii</taxon>
        <taxon>Teleostei</taxon>
        <taxon>Protacanthopterygii</taxon>
        <taxon>Esociformes</taxon>
        <taxon>Umbridae</taxon>
        <taxon>Dallia</taxon>
    </lineage>
</organism>
<dbReference type="Proteomes" id="UP001157502">
    <property type="component" value="Chromosome 14"/>
</dbReference>
<gene>
    <name evidence="1" type="ORF">DPEC_G00177900</name>
</gene>
<name>A0ACC2GFK4_DALPE</name>
<proteinExistence type="predicted"/>
<accession>A0ACC2GFK4</accession>
<reference evidence="1" key="1">
    <citation type="submission" date="2021-05" db="EMBL/GenBank/DDBJ databases">
        <authorList>
            <person name="Pan Q."/>
            <person name="Jouanno E."/>
            <person name="Zahm M."/>
            <person name="Klopp C."/>
            <person name="Cabau C."/>
            <person name="Louis A."/>
            <person name="Berthelot C."/>
            <person name="Parey E."/>
            <person name="Roest Crollius H."/>
            <person name="Montfort J."/>
            <person name="Robinson-Rechavi M."/>
            <person name="Bouchez O."/>
            <person name="Lampietro C."/>
            <person name="Lopez Roques C."/>
            <person name="Donnadieu C."/>
            <person name="Postlethwait J."/>
            <person name="Bobe J."/>
            <person name="Dillon D."/>
            <person name="Chandos A."/>
            <person name="von Hippel F."/>
            <person name="Guiguen Y."/>
        </authorList>
    </citation>
    <scope>NUCLEOTIDE SEQUENCE</scope>
    <source>
        <strain evidence="1">YG-Jan2019</strain>
    </source>
</reference>
<evidence type="ECO:0000313" key="1">
    <source>
        <dbReference type="EMBL" id="KAJ8002245.1"/>
    </source>
</evidence>
<sequence length="108" mass="12158">MDTAGCINALRRFFALRGPAKKLRSDRGTNFVGACAELSMGQDHLGKNDLLEYLHNNGCTWEFNPPHASHMGGVWERMIGVIRRILDSMLLRTEQAHLTRRVLCTPHG</sequence>
<keyword evidence="2" id="KW-1185">Reference proteome</keyword>
<protein>
    <submittedName>
        <fullName evidence="1">Uncharacterized protein</fullName>
    </submittedName>
</protein>
<evidence type="ECO:0000313" key="2">
    <source>
        <dbReference type="Proteomes" id="UP001157502"/>
    </source>
</evidence>
<dbReference type="EMBL" id="CM055741">
    <property type="protein sequence ID" value="KAJ8002245.1"/>
    <property type="molecule type" value="Genomic_DNA"/>
</dbReference>
<comment type="caution">
    <text evidence="1">The sequence shown here is derived from an EMBL/GenBank/DDBJ whole genome shotgun (WGS) entry which is preliminary data.</text>
</comment>